<dbReference type="PROSITE" id="PS50929">
    <property type="entry name" value="ABC_TM1F"/>
    <property type="match status" value="1"/>
</dbReference>
<feature type="transmembrane region" description="Helical" evidence="7">
    <location>
        <begin position="163"/>
        <end position="183"/>
    </location>
</feature>
<dbReference type="PANTHER" id="PTHR43394:SF1">
    <property type="entry name" value="ATP-BINDING CASSETTE SUB-FAMILY B MEMBER 10, MITOCHONDRIAL"/>
    <property type="match status" value="1"/>
</dbReference>
<keyword evidence="11" id="KW-1185">Reference proteome</keyword>
<feature type="transmembrane region" description="Helical" evidence="7">
    <location>
        <begin position="62"/>
        <end position="84"/>
    </location>
</feature>
<dbReference type="Pfam" id="PF00005">
    <property type="entry name" value="ABC_tran"/>
    <property type="match status" value="1"/>
</dbReference>
<dbReference type="SUPFAM" id="SSF90123">
    <property type="entry name" value="ABC transporter transmembrane region"/>
    <property type="match status" value="1"/>
</dbReference>
<feature type="domain" description="ABC transporter" evidence="8">
    <location>
        <begin position="341"/>
        <end position="577"/>
    </location>
</feature>
<dbReference type="Pfam" id="PF00664">
    <property type="entry name" value="ABC_membrane"/>
    <property type="match status" value="1"/>
</dbReference>
<evidence type="ECO:0000256" key="6">
    <source>
        <dbReference type="ARBA" id="ARBA00023136"/>
    </source>
</evidence>
<evidence type="ECO:0000313" key="10">
    <source>
        <dbReference type="EMBL" id="MDQ8205960.1"/>
    </source>
</evidence>
<evidence type="ECO:0000256" key="3">
    <source>
        <dbReference type="ARBA" id="ARBA00022741"/>
    </source>
</evidence>
<organism evidence="10 11">
    <name type="scientific">Thalassobacterium maritimum</name>
    <dbReference type="NCBI Taxonomy" id="3041265"/>
    <lineage>
        <taxon>Bacteria</taxon>
        <taxon>Pseudomonadati</taxon>
        <taxon>Verrucomicrobiota</taxon>
        <taxon>Opitutia</taxon>
        <taxon>Puniceicoccales</taxon>
        <taxon>Coraliomargaritaceae</taxon>
        <taxon>Thalassobacterium</taxon>
    </lineage>
</organism>
<reference evidence="10 11" key="1">
    <citation type="submission" date="2023-04" db="EMBL/GenBank/DDBJ databases">
        <title>A novel bacteria isolated from coastal sediment.</title>
        <authorList>
            <person name="Liu X.-J."/>
            <person name="Du Z.-J."/>
        </authorList>
    </citation>
    <scope>NUCLEOTIDE SEQUENCE [LARGE SCALE GENOMIC DNA]</scope>
    <source>
        <strain evidence="10 11">SDUM461003</strain>
    </source>
</reference>
<comment type="caution">
    <text evidence="10">The sequence shown here is derived from an EMBL/GenBank/DDBJ whole genome shotgun (WGS) entry which is preliminary data.</text>
</comment>
<dbReference type="PROSITE" id="PS50893">
    <property type="entry name" value="ABC_TRANSPORTER_2"/>
    <property type="match status" value="1"/>
</dbReference>
<proteinExistence type="predicted"/>
<dbReference type="PANTHER" id="PTHR43394">
    <property type="entry name" value="ATP-DEPENDENT PERMEASE MDL1, MITOCHONDRIAL"/>
    <property type="match status" value="1"/>
</dbReference>
<evidence type="ECO:0000259" key="8">
    <source>
        <dbReference type="PROSITE" id="PS50893"/>
    </source>
</evidence>
<comment type="subcellular location">
    <subcellularLocation>
        <location evidence="1">Cell membrane</location>
        <topology evidence="1">Multi-pass membrane protein</topology>
    </subcellularLocation>
</comment>
<keyword evidence="4 10" id="KW-0067">ATP-binding</keyword>
<dbReference type="InterPro" id="IPR036640">
    <property type="entry name" value="ABC1_TM_sf"/>
</dbReference>
<dbReference type="InterPro" id="IPR027417">
    <property type="entry name" value="P-loop_NTPase"/>
</dbReference>
<feature type="transmembrane region" description="Helical" evidence="7">
    <location>
        <begin position="249"/>
        <end position="273"/>
    </location>
</feature>
<dbReference type="RefSeq" id="WP_308947925.1">
    <property type="nucleotide sequence ID" value="NZ_JARXHW010000001.1"/>
</dbReference>
<keyword evidence="2 7" id="KW-0812">Transmembrane</keyword>
<dbReference type="Gene3D" id="3.40.50.300">
    <property type="entry name" value="P-loop containing nucleotide triphosphate hydrolases"/>
    <property type="match status" value="1"/>
</dbReference>
<feature type="domain" description="ABC transmembrane type-1" evidence="9">
    <location>
        <begin position="29"/>
        <end position="308"/>
    </location>
</feature>
<evidence type="ECO:0000313" key="11">
    <source>
        <dbReference type="Proteomes" id="UP001225316"/>
    </source>
</evidence>
<keyword evidence="5 7" id="KW-1133">Transmembrane helix</keyword>
<evidence type="ECO:0000259" key="9">
    <source>
        <dbReference type="PROSITE" id="PS50929"/>
    </source>
</evidence>
<dbReference type="InterPro" id="IPR003593">
    <property type="entry name" value="AAA+_ATPase"/>
</dbReference>
<dbReference type="SUPFAM" id="SSF52540">
    <property type="entry name" value="P-loop containing nucleoside triphosphate hydrolases"/>
    <property type="match status" value="1"/>
</dbReference>
<dbReference type="CDD" id="cd07346">
    <property type="entry name" value="ABC_6TM_exporters"/>
    <property type="match status" value="1"/>
</dbReference>
<dbReference type="InterPro" id="IPR003439">
    <property type="entry name" value="ABC_transporter-like_ATP-bd"/>
</dbReference>
<dbReference type="PROSITE" id="PS00211">
    <property type="entry name" value="ABC_TRANSPORTER_1"/>
    <property type="match status" value="1"/>
</dbReference>
<feature type="transmembrane region" description="Helical" evidence="7">
    <location>
        <begin position="279"/>
        <end position="299"/>
    </location>
</feature>
<dbReference type="InterPro" id="IPR017871">
    <property type="entry name" value="ABC_transporter-like_CS"/>
</dbReference>
<dbReference type="EMBL" id="JARXHW010000001">
    <property type="protein sequence ID" value="MDQ8205960.1"/>
    <property type="molecule type" value="Genomic_DNA"/>
</dbReference>
<dbReference type="SMART" id="SM00382">
    <property type="entry name" value="AAA"/>
    <property type="match status" value="1"/>
</dbReference>
<dbReference type="Gene3D" id="1.20.1560.10">
    <property type="entry name" value="ABC transporter type 1, transmembrane domain"/>
    <property type="match status" value="1"/>
</dbReference>
<keyword evidence="6 7" id="KW-0472">Membrane</keyword>
<evidence type="ECO:0000256" key="7">
    <source>
        <dbReference type="SAM" id="Phobius"/>
    </source>
</evidence>
<evidence type="ECO:0000256" key="5">
    <source>
        <dbReference type="ARBA" id="ARBA00022989"/>
    </source>
</evidence>
<sequence>MHPHQSIGLHKKTLSGFIWSHKRSLRTYLFWRILSVLAITPFPILSQRIVDVAIPESDLGAVAYYTGLSLGLLVVHFVSMRIAVNNLSTQSQEIFRKLRGRIFHKLNFMHFGFLDSVQTGRLLSKYAFDTSNIEATVIQIVTGIIPELLRSVLLILALTYINVWLLLIVLISIPIFAFVRVYFFKQIELNNHEVRVARERMTGQANEFISAIKLVRGYGQEQEAKKQMGAVSDAYSDKRISQMQLNQSLGYILFTVVTSLSLFAVALCGGLVIEEKMSLGAMVALVGALPVCLAPVNMITQFSMQYLLGAESYKSIKELMDSAYVEQWQGTRVLEQMQGKVEFRNVSFAYDKEKEHRTIRNFSTTIQPGEHVAFVGPSGSGKSTMVSLMLGFYAPIDGEILVDGVSQSDLAIREFRQECAIVMQDNLLLSGTILDNIRFGRPSATEEAVREAARHASALDFIEDLPDGFQTKVGERGVSLSGGQRQRIAIARALLRNPKILILDEATSALDYESEKSVQAAIDYLAKGRTTITIAHRLSTIRSADRIIVLREGECISEGSWDELAEQEGAFKDLLDAQK</sequence>
<dbReference type="Proteomes" id="UP001225316">
    <property type="component" value="Unassembled WGS sequence"/>
</dbReference>
<dbReference type="InterPro" id="IPR011527">
    <property type="entry name" value="ABC1_TM_dom"/>
</dbReference>
<accession>A0ABU1AP74</accession>
<protein>
    <submittedName>
        <fullName evidence="10">ABC transporter ATP-binding protein</fullName>
    </submittedName>
</protein>
<name>A0ABU1AP74_9BACT</name>
<evidence type="ECO:0000256" key="1">
    <source>
        <dbReference type="ARBA" id="ARBA00004651"/>
    </source>
</evidence>
<dbReference type="GO" id="GO:0005524">
    <property type="term" value="F:ATP binding"/>
    <property type="evidence" value="ECO:0007669"/>
    <property type="project" value="UniProtKB-KW"/>
</dbReference>
<feature type="transmembrane region" description="Helical" evidence="7">
    <location>
        <begin position="29"/>
        <end position="50"/>
    </location>
</feature>
<evidence type="ECO:0000256" key="4">
    <source>
        <dbReference type="ARBA" id="ARBA00022840"/>
    </source>
</evidence>
<evidence type="ECO:0000256" key="2">
    <source>
        <dbReference type="ARBA" id="ARBA00022692"/>
    </source>
</evidence>
<dbReference type="InterPro" id="IPR039421">
    <property type="entry name" value="Type_1_exporter"/>
</dbReference>
<gene>
    <name evidence="10" type="ORF">QEH52_00435</name>
</gene>
<keyword evidence="3" id="KW-0547">Nucleotide-binding</keyword>